<dbReference type="AlphaFoldDB" id="A0A1J4JQN0"/>
<reference evidence="1" key="1">
    <citation type="submission" date="2016-10" db="EMBL/GenBank/DDBJ databases">
        <authorList>
            <person name="Benchimol M."/>
            <person name="Almeida L.G."/>
            <person name="Vasconcelos A.T."/>
            <person name="Perreira-Neves A."/>
            <person name="Rosa I.A."/>
            <person name="Tasca T."/>
            <person name="Bogo M.R."/>
            <person name="de Souza W."/>
        </authorList>
    </citation>
    <scope>NUCLEOTIDE SEQUENCE [LARGE SCALE GENOMIC DNA]</scope>
    <source>
        <strain evidence="1">K</strain>
    </source>
</reference>
<dbReference type="OrthoDB" id="10557412at2759"/>
<dbReference type="VEuPathDB" id="TrichDB:TRFO_31708"/>
<proteinExistence type="predicted"/>
<sequence length="166" mass="19939">MNDHLTSKVSEYREYIKNHIANVQASWKILQSQFPQDCFVSDAELKQRITNRVQNHDASKFFDDEFNGYRKFFYPSYKGEKNYDDFQLAWKTHYSRNDHHWEHWLDENGNPRDRGNARIETLVEMVCDWMAMGMQFGNTAGDYYLKNKNTIKLLQEDRAFVEHLLI</sequence>
<organism evidence="1 2">
    <name type="scientific">Tritrichomonas foetus</name>
    <dbReference type="NCBI Taxonomy" id="1144522"/>
    <lineage>
        <taxon>Eukaryota</taxon>
        <taxon>Metamonada</taxon>
        <taxon>Parabasalia</taxon>
        <taxon>Tritrichomonadida</taxon>
        <taxon>Tritrichomonadidae</taxon>
        <taxon>Tritrichomonas</taxon>
    </lineage>
</organism>
<dbReference type="Proteomes" id="UP000179807">
    <property type="component" value="Unassembled WGS sequence"/>
</dbReference>
<dbReference type="InterPro" id="IPR043721">
    <property type="entry name" value="DUF5662"/>
</dbReference>
<evidence type="ECO:0000313" key="1">
    <source>
        <dbReference type="EMBL" id="OHT01479.1"/>
    </source>
</evidence>
<name>A0A1J4JQN0_9EUKA</name>
<dbReference type="GeneID" id="94842792"/>
<comment type="caution">
    <text evidence="1">The sequence shown here is derived from an EMBL/GenBank/DDBJ whole genome shotgun (WGS) entry which is preliminary data.</text>
</comment>
<evidence type="ECO:0000313" key="2">
    <source>
        <dbReference type="Proteomes" id="UP000179807"/>
    </source>
</evidence>
<dbReference type="Pfam" id="PF18907">
    <property type="entry name" value="DUF5662"/>
    <property type="match status" value="1"/>
</dbReference>
<gene>
    <name evidence="1" type="ORF">TRFO_31708</name>
</gene>
<dbReference type="RefSeq" id="XP_068354615.1">
    <property type="nucleotide sequence ID" value="XM_068508088.1"/>
</dbReference>
<dbReference type="EMBL" id="MLAK01000910">
    <property type="protein sequence ID" value="OHT01479.1"/>
    <property type="molecule type" value="Genomic_DNA"/>
</dbReference>
<accession>A0A1J4JQN0</accession>
<protein>
    <submittedName>
        <fullName evidence="1">Uncharacterized protein</fullName>
    </submittedName>
</protein>
<keyword evidence="2" id="KW-1185">Reference proteome</keyword>